<dbReference type="HOGENOM" id="CLU_1721508_0_0_9"/>
<name>D9TSG6_THETC</name>
<dbReference type="KEGG" id="ttm:Tthe_0495"/>
<reference evidence="1 2" key="1">
    <citation type="submission" date="2010-08" db="EMBL/GenBank/DDBJ databases">
        <title>Complete sequence of Thermoanaerobacterium thermosaccharolyticum DSM 571.</title>
        <authorList>
            <consortium name="US DOE Joint Genome Institute"/>
            <person name="Lucas S."/>
            <person name="Copeland A."/>
            <person name="Lapidus A."/>
            <person name="Cheng J.-F."/>
            <person name="Bruce D."/>
            <person name="Goodwin L."/>
            <person name="Pitluck S."/>
            <person name="Teshima H."/>
            <person name="Detter J.C."/>
            <person name="Han C."/>
            <person name="Tapia R."/>
            <person name="Land M."/>
            <person name="Hauser L."/>
            <person name="Chang Y.-J."/>
            <person name="Jeffries C."/>
            <person name="Kyrpides N."/>
            <person name="Ivanova N."/>
            <person name="Mikhailova N."/>
            <person name="Hemme C.L."/>
            <person name="Woyke T."/>
        </authorList>
    </citation>
    <scope>NUCLEOTIDE SEQUENCE [LARGE SCALE GENOMIC DNA]</scope>
    <source>
        <strain evidence="2">ATCC 7956 / DSM 571 / NCIMB 9385 / NCA 3814 / NCTC 13789 / WDCM 00135 / 2032</strain>
    </source>
</reference>
<sequence>MFNENIEFYATLARPKAGVRFDAGNEFANDLEDAVREANDEWSGDRMFEIIEYNGISVKMAYRALDPIRGERTLTRYLQKISQILAYDKQWNEKATRKKGTIFTVQIISSPNQKDIKTGTKSEDILDEEPTTKELLKQILEVLTDIKEEIKK</sequence>
<dbReference type="AlphaFoldDB" id="D9TSG6"/>
<dbReference type="RefSeq" id="WP_013297039.1">
    <property type="nucleotide sequence ID" value="NC_014410.1"/>
</dbReference>
<organism evidence="1 2">
    <name type="scientific">Thermoanaerobacterium thermosaccharolyticum (strain ATCC 7956 / DSM 571 / NCIMB 9385 / NCA 3814 / NCTC 13789 / WDCM 00135 / 2032)</name>
    <name type="common">Clostridium thermosaccharolyticum</name>
    <dbReference type="NCBI Taxonomy" id="580327"/>
    <lineage>
        <taxon>Bacteria</taxon>
        <taxon>Bacillati</taxon>
        <taxon>Bacillota</taxon>
        <taxon>Clostridia</taxon>
        <taxon>Thermoanaerobacterales</taxon>
        <taxon>Thermoanaerobacteraceae</taxon>
        <taxon>Thermoanaerobacterium</taxon>
    </lineage>
</organism>
<dbReference type="Proteomes" id="UP000001626">
    <property type="component" value="Chromosome"/>
</dbReference>
<evidence type="ECO:0000313" key="2">
    <source>
        <dbReference type="Proteomes" id="UP000001626"/>
    </source>
</evidence>
<dbReference type="OrthoDB" id="2111542at2"/>
<keyword evidence="2" id="KW-1185">Reference proteome</keyword>
<protein>
    <submittedName>
        <fullName evidence="1">Uncharacterized protein</fullName>
    </submittedName>
</protein>
<evidence type="ECO:0000313" key="1">
    <source>
        <dbReference type="EMBL" id="ADL68064.1"/>
    </source>
</evidence>
<accession>D9TSG6</accession>
<dbReference type="EMBL" id="CP002171">
    <property type="protein sequence ID" value="ADL68064.1"/>
    <property type="molecule type" value="Genomic_DNA"/>
</dbReference>
<dbReference type="GeneID" id="93863391"/>
<gene>
    <name evidence="1" type="ordered locus">Tthe_0495</name>
</gene>
<proteinExistence type="predicted"/>